<gene>
    <name evidence="2" type="ORF">MNBD_GAMMA10-2768</name>
</gene>
<keyword evidence="1" id="KW-1133">Transmembrane helix</keyword>
<proteinExistence type="predicted"/>
<evidence type="ECO:0000256" key="1">
    <source>
        <dbReference type="SAM" id="Phobius"/>
    </source>
</evidence>
<keyword evidence="1" id="KW-0472">Membrane</keyword>
<accession>A0A3B0XGS4</accession>
<feature type="transmembrane region" description="Helical" evidence="1">
    <location>
        <begin position="12"/>
        <end position="33"/>
    </location>
</feature>
<organism evidence="2">
    <name type="scientific">hydrothermal vent metagenome</name>
    <dbReference type="NCBI Taxonomy" id="652676"/>
    <lineage>
        <taxon>unclassified sequences</taxon>
        <taxon>metagenomes</taxon>
        <taxon>ecological metagenomes</taxon>
    </lineage>
</organism>
<evidence type="ECO:0000313" key="2">
    <source>
        <dbReference type="EMBL" id="VAW63790.1"/>
    </source>
</evidence>
<sequence length="201" mass="22917">MKWYQSLKVQIAGILLLQIVLVTVMSGFSLYGLTLRKHDYAILNLVGQLRVISQSVVSQGVNYKQFAPRDYESYERDLKLYNRSLQSHLSDYSAIIKGFETRILPADLTGKSEPVYCNWDEPSIRQLNKTASNWRTFEAGLLKSLGSDKAQPRLESAAEYIVENGESLIDSSENIALAFQKMMEVKLNNISYLNSFQLRYS</sequence>
<evidence type="ECO:0008006" key="3">
    <source>
        <dbReference type="Google" id="ProtNLM"/>
    </source>
</evidence>
<protein>
    <recommendedName>
        <fullName evidence="3">Methyl-accepting chemotaxis protein</fullName>
    </recommendedName>
</protein>
<reference evidence="2" key="1">
    <citation type="submission" date="2018-06" db="EMBL/GenBank/DDBJ databases">
        <authorList>
            <person name="Zhirakovskaya E."/>
        </authorList>
    </citation>
    <scope>NUCLEOTIDE SEQUENCE</scope>
</reference>
<keyword evidence="1" id="KW-0812">Transmembrane</keyword>
<dbReference type="AlphaFoldDB" id="A0A3B0XGS4"/>
<dbReference type="EMBL" id="UOFJ01000119">
    <property type="protein sequence ID" value="VAW63790.1"/>
    <property type="molecule type" value="Genomic_DNA"/>
</dbReference>
<name>A0A3B0XGS4_9ZZZZ</name>